<feature type="region of interest" description="Disordered" evidence="1">
    <location>
        <begin position="141"/>
        <end position="224"/>
    </location>
</feature>
<evidence type="ECO:0000313" key="2">
    <source>
        <dbReference type="EMBL" id="KAL0152335.1"/>
    </source>
</evidence>
<feature type="region of interest" description="Disordered" evidence="1">
    <location>
        <begin position="240"/>
        <end position="333"/>
    </location>
</feature>
<dbReference type="Proteomes" id="UP001529510">
    <property type="component" value="Unassembled WGS sequence"/>
</dbReference>
<feature type="compositionally biased region" description="Pro residues" evidence="1">
    <location>
        <begin position="267"/>
        <end position="316"/>
    </location>
</feature>
<gene>
    <name evidence="2" type="ORF">M9458_052058</name>
</gene>
<dbReference type="EMBL" id="JAMKFB020000189">
    <property type="protein sequence ID" value="KAL0152335.1"/>
    <property type="molecule type" value="Genomic_DNA"/>
</dbReference>
<protein>
    <recommendedName>
        <fullName evidence="4">Vegetative cell wall protein gp1-like</fullName>
    </recommendedName>
</protein>
<feature type="compositionally biased region" description="Pro residues" evidence="1">
    <location>
        <begin position="150"/>
        <end position="176"/>
    </location>
</feature>
<organism evidence="2 3">
    <name type="scientific">Cirrhinus mrigala</name>
    <name type="common">Mrigala</name>
    <dbReference type="NCBI Taxonomy" id="683832"/>
    <lineage>
        <taxon>Eukaryota</taxon>
        <taxon>Metazoa</taxon>
        <taxon>Chordata</taxon>
        <taxon>Craniata</taxon>
        <taxon>Vertebrata</taxon>
        <taxon>Euteleostomi</taxon>
        <taxon>Actinopterygii</taxon>
        <taxon>Neopterygii</taxon>
        <taxon>Teleostei</taxon>
        <taxon>Ostariophysi</taxon>
        <taxon>Cypriniformes</taxon>
        <taxon>Cyprinidae</taxon>
        <taxon>Labeoninae</taxon>
        <taxon>Labeonini</taxon>
        <taxon>Cirrhinus</taxon>
    </lineage>
</organism>
<evidence type="ECO:0000256" key="1">
    <source>
        <dbReference type="SAM" id="MobiDB-lite"/>
    </source>
</evidence>
<evidence type="ECO:0000313" key="3">
    <source>
        <dbReference type="Proteomes" id="UP001529510"/>
    </source>
</evidence>
<proteinExistence type="predicted"/>
<feature type="compositionally biased region" description="Pro residues" evidence="1">
    <location>
        <begin position="240"/>
        <end position="260"/>
    </location>
</feature>
<dbReference type="AlphaFoldDB" id="A0ABD0MRX5"/>
<name>A0ABD0MRX5_CIRMR</name>
<accession>A0ABD0MRX5</accession>
<feature type="compositionally biased region" description="Basic and acidic residues" evidence="1">
    <location>
        <begin position="1"/>
        <end position="10"/>
    </location>
</feature>
<evidence type="ECO:0008006" key="4">
    <source>
        <dbReference type="Google" id="ProtNLM"/>
    </source>
</evidence>
<sequence length="550" mass="57071">MKRQTTEFRTTKGTSKACRKIQAGKPADEGMSKASLASLSDLKPAAEVSSGLQPAPELPSDLKPAAELSSGLQPDPELPSDHRPASEVPSGLKSAPEAFPIGEAAPMPPEVSASAVEPLMEEALTAKLSASPFFLSASSVTVLPRSPSKTQPPVPPRRAAPPPVPPRRAAPPPVPPRRAAVPPALPPVPPRRAAVPPAPPPVPPRRAAAPSPPTLSASSVPAFPRSLTVTQIPVSPWRAAPPPALPPVPPWRIAPPPVPPRRARASPVPPPAPPWRAPVPPALPPAPPWRAPAPPAPPRRAAPPTAAPPAQPPAPPWRALASPAPPPALPQRVPVPPPPAPPWRAPVPPAPPWWVPALPVLPQSPGPPQGPGPPALALSRSRPTAPLDCYSVGASGSRSLGGGAMSRIWSMSLSPHLHTLTVTLHLGLHLPSSTALIASAPVTNQAFYKNPGPPQCTSRFLVPGSRFCSPACRLPLGLLLSFIGLFSPTACDIPVCSRLDPACTTMSLSSSFNKSLHMDPLASRLSLLVTITEMTPHLNKQSGSDRTGRI</sequence>
<feature type="compositionally biased region" description="Low complexity" evidence="1">
    <location>
        <begin position="205"/>
        <end position="222"/>
    </location>
</feature>
<feature type="compositionally biased region" description="Low complexity" evidence="1">
    <location>
        <begin position="32"/>
        <end position="46"/>
    </location>
</feature>
<keyword evidence="3" id="KW-1185">Reference proteome</keyword>
<reference evidence="2 3" key="1">
    <citation type="submission" date="2024-05" db="EMBL/GenBank/DDBJ databases">
        <title>Genome sequencing and assembly of Indian major carp, Cirrhinus mrigala (Hamilton, 1822).</title>
        <authorList>
            <person name="Mohindra V."/>
            <person name="Chowdhury L.M."/>
            <person name="Lal K."/>
            <person name="Jena J.K."/>
        </authorList>
    </citation>
    <scope>NUCLEOTIDE SEQUENCE [LARGE SCALE GENOMIC DNA]</scope>
    <source>
        <strain evidence="2">CM1030</strain>
        <tissue evidence="2">Blood</tissue>
    </source>
</reference>
<feature type="compositionally biased region" description="Pro residues" evidence="1">
    <location>
        <begin position="323"/>
        <end position="333"/>
    </location>
</feature>
<feature type="region of interest" description="Disordered" evidence="1">
    <location>
        <begin position="1"/>
        <end position="109"/>
    </location>
</feature>
<comment type="caution">
    <text evidence="2">The sequence shown here is derived from an EMBL/GenBank/DDBJ whole genome shotgun (WGS) entry which is preliminary data.</text>
</comment>
<feature type="compositionally biased region" description="Pro residues" evidence="1">
    <location>
        <begin position="183"/>
        <end position="204"/>
    </location>
</feature>